<evidence type="ECO:0008006" key="4">
    <source>
        <dbReference type="Google" id="ProtNLM"/>
    </source>
</evidence>
<keyword evidence="1" id="KW-0812">Transmembrane</keyword>
<evidence type="ECO:0000313" key="3">
    <source>
        <dbReference type="Proteomes" id="UP000016487"/>
    </source>
</evidence>
<keyword evidence="1" id="KW-0472">Membrane</keyword>
<gene>
    <name evidence="2" type="ORF">PCIT_b0464</name>
</gene>
<reference evidence="2" key="1">
    <citation type="journal article" date="2012" name="J. Bacteriol.">
        <title>Genome sequences of type strains of seven species of the marine bacterium Pseudoalteromonas.</title>
        <authorList>
            <person name="Xie B.B."/>
            <person name="Shu Y.L."/>
            <person name="Qin Q.L."/>
            <person name="Rong J.C."/>
            <person name="Zhang X.Y."/>
            <person name="Chen X.L."/>
            <person name="Shi M."/>
            <person name="He H.L."/>
            <person name="Zhou B.C."/>
            <person name="Zhang Y.Z."/>
        </authorList>
    </citation>
    <scope>NUCLEOTIDE SEQUENCE</scope>
    <source>
        <strain evidence="2">DSM 8771</strain>
    </source>
</reference>
<dbReference type="Pfam" id="PF03929">
    <property type="entry name" value="PepSY_TM"/>
    <property type="match status" value="1"/>
</dbReference>
<keyword evidence="1" id="KW-1133">Transmembrane helix</keyword>
<reference evidence="2" key="2">
    <citation type="submission" date="2015-03" db="EMBL/GenBank/DDBJ databases">
        <title>Genome sequence of Pseudoalteromonas citrea.</title>
        <authorList>
            <person name="Xie B.-B."/>
            <person name="Rong J.-C."/>
            <person name="Qin Q.-L."/>
            <person name="Zhang Y.-Z."/>
        </authorList>
    </citation>
    <scope>NUCLEOTIDE SEQUENCE</scope>
    <source>
        <strain evidence="2">DSM 8771</strain>
    </source>
</reference>
<feature type="transmembrane region" description="Helical" evidence="1">
    <location>
        <begin position="18"/>
        <end position="39"/>
    </location>
</feature>
<evidence type="ECO:0000256" key="1">
    <source>
        <dbReference type="SAM" id="Phobius"/>
    </source>
</evidence>
<protein>
    <recommendedName>
        <fullName evidence="4">Cellulose-binding protein</fullName>
    </recommendedName>
</protein>
<accession>A0AAD4AEH6</accession>
<dbReference type="PANTHER" id="PTHR34219:SF8">
    <property type="entry name" value="PEPSY DOMAIN-CONTAINING PROTEIN"/>
    <property type="match status" value="1"/>
</dbReference>
<feature type="transmembrane region" description="Helical" evidence="1">
    <location>
        <begin position="342"/>
        <end position="363"/>
    </location>
</feature>
<feature type="transmembrane region" description="Helical" evidence="1">
    <location>
        <begin position="150"/>
        <end position="173"/>
    </location>
</feature>
<sequence length="384" mass="43585">MGVDVLVTKKRLFELHGWAGIICFIPFILICLTGSLLVFKAEIDSVLLPNKSVVVPSSARLSEDQLIQVVNEQLPGYELGSWELLGENAEADRIYLVKKETNIWFKSYLNPYTGDVLSEPELLHHYFTDWLVQLHYTLLLNDIKGIDENLGTAFTSIFAILLVFLGVSGLIIYRRFWRRVFTLRLGFRAVVVVSDLHKLVGTLGSPVLLVLGITGGYYNVSIYIHEWQEHQQTPDHHIMTTSLYNSELSVTGMVKSASNHILGFNTTYILFPTEPNESIILFGQAPTVNPLLSDYGSTVNFHAQTGEYLGHYDIREQSFITILVDTFRKLHFGNFAGLFSKVVYAIVGLSPILLGGTGIYLWYFRRRKRIHQRNRPKLTSLSRI</sequence>
<evidence type="ECO:0000313" key="2">
    <source>
        <dbReference type="EMBL" id="KAF7764459.1"/>
    </source>
</evidence>
<comment type="caution">
    <text evidence="2">The sequence shown here is derived from an EMBL/GenBank/DDBJ whole genome shotgun (WGS) entry which is preliminary data.</text>
</comment>
<dbReference type="InterPro" id="IPR005625">
    <property type="entry name" value="PepSY-ass_TM"/>
</dbReference>
<organism evidence="2 3">
    <name type="scientific">Pseudoalteromonas citrea</name>
    <dbReference type="NCBI Taxonomy" id="43655"/>
    <lineage>
        <taxon>Bacteria</taxon>
        <taxon>Pseudomonadati</taxon>
        <taxon>Pseudomonadota</taxon>
        <taxon>Gammaproteobacteria</taxon>
        <taxon>Alteromonadales</taxon>
        <taxon>Pseudoalteromonadaceae</taxon>
        <taxon>Pseudoalteromonas</taxon>
    </lineage>
</organism>
<dbReference type="EMBL" id="AHBZ03000027">
    <property type="protein sequence ID" value="KAF7764459.1"/>
    <property type="molecule type" value="Genomic_DNA"/>
</dbReference>
<dbReference type="PANTHER" id="PTHR34219">
    <property type="entry name" value="IRON-REGULATED INNER MEMBRANE PROTEIN-RELATED"/>
    <property type="match status" value="1"/>
</dbReference>
<dbReference type="AlphaFoldDB" id="A0AAD4AEH6"/>
<proteinExistence type="predicted"/>
<dbReference type="Proteomes" id="UP000016487">
    <property type="component" value="Unassembled WGS sequence"/>
</dbReference>
<name>A0AAD4AEH6_9GAMM</name>